<dbReference type="Pfam" id="PF01928">
    <property type="entry name" value="CYTH"/>
    <property type="match status" value="1"/>
</dbReference>
<organism evidence="2 3">
    <name type="scientific">Fopius arisanus</name>
    <dbReference type="NCBI Taxonomy" id="64838"/>
    <lineage>
        <taxon>Eukaryota</taxon>
        <taxon>Metazoa</taxon>
        <taxon>Ecdysozoa</taxon>
        <taxon>Arthropoda</taxon>
        <taxon>Hexapoda</taxon>
        <taxon>Insecta</taxon>
        <taxon>Pterygota</taxon>
        <taxon>Neoptera</taxon>
        <taxon>Endopterygota</taxon>
        <taxon>Hymenoptera</taxon>
        <taxon>Apocrita</taxon>
        <taxon>Ichneumonoidea</taxon>
        <taxon>Braconidae</taxon>
        <taxon>Opiinae</taxon>
        <taxon>Fopius</taxon>
    </lineage>
</organism>
<name>A0A9R1U1C5_9HYME</name>
<dbReference type="PROSITE" id="PS51707">
    <property type="entry name" value="CYTH"/>
    <property type="match status" value="1"/>
</dbReference>
<evidence type="ECO:0000313" key="3">
    <source>
        <dbReference type="RefSeq" id="XP_011305456.1"/>
    </source>
</evidence>
<dbReference type="OrthoDB" id="6159137at2759"/>
<accession>A0A9R1U1C5</accession>
<dbReference type="RefSeq" id="XP_011305456.1">
    <property type="nucleotide sequence ID" value="XM_011307154.1"/>
</dbReference>
<protein>
    <recommendedName>
        <fullName evidence="1">CYTH domain-containing protein</fullName>
    </recommendedName>
</protein>
<proteinExistence type="predicted"/>
<reference evidence="3" key="1">
    <citation type="submission" date="2025-08" db="UniProtKB">
        <authorList>
            <consortium name="RefSeq"/>
        </authorList>
    </citation>
    <scope>IDENTIFICATION</scope>
    <source>
        <strain evidence="3">USDA-PBARC FA_bdor</strain>
        <tissue evidence="3">Whole organism</tissue>
    </source>
</reference>
<evidence type="ECO:0000313" key="2">
    <source>
        <dbReference type="Proteomes" id="UP000694866"/>
    </source>
</evidence>
<dbReference type="InterPro" id="IPR008173">
    <property type="entry name" value="Adenylyl_cyclase_CyaB"/>
</dbReference>
<dbReference type="AlphaFoldDB" id="A0A9R1U1C5"/>
<evidence type="ECO:0000259" key="1">
    <source>
        <dbReference type="PROSITE" id="PS51707"/>
    </source>
</evidence>
<dbReference type="Gene3D" id="2.40.320.10">
    <property type="entry name" value="Hypothetical Protein Pfu-838710-001"/>
    <property type="match status" value="1"/>
</dbReference>
<dbReference type="PANTHER" id="PTHR21028">
    <property type="entry name" value="SI:CH211-156B7.4"/>
    <property type="match status" value="1"/>
</dbReference>
<keyword evidence="2" id="KW-1185">Reference proteome</keyword>
<dbReference type="SMART" id="SM01118">
    <property type="entry name" value="CYTH"/>
    <property type="match status" value="1"/>
</dbReference>
<gene>
    <name evidence="3" type="primary">LOC105267957</name>
</gene>
<dbReference type="SUPFAM" id="SSF55154">
    <property type="entry name" value="CYTH-like phosphatases"/>
    <property type="match status" value="1"/>
</dbReference>
<dbReference type="GO" id="GO:0016462">
    <property type="term" value="F:pyrophosphatase activity"/>
    <property type="evidence" value="ECO:0007669"/>
    <property type="project" value="UniProtKB-ARBA"/>
</dbReference>
<dbReference type="InterPro" id="IPR023577">
    <property type="entry name" value="CYTH_domain"/>
</dbReference>
<dbReference type="Proteomes" id="UP000694866">
    <property type="component" value="Unplaced"/>
</dbReference>
<dbReference type="CDD" id="cd07890">
    <property type="entry name" value="CYTH-like_AC_IV-like"/>
    <property type="match status" value="1"/>
</dbReference>
<sequence>MSRNIEIKAVLKDPDAAHSWAKKLSNSDGEIIRQTDTFFKSPQGRLKLRCFENDTGLLVYYERSDTEGPKVSDYSLVELASKKGCDEMKSILKKINGISGVVEKIRHLYMVGQSRVHIDTVTDLGDFLEIEVIQAQINSNANQRRLTLLIILEGQAICNNLLEKLGISNDDLLASAYIDMLQKKNNKE</sequence>
<feature type="domain" description="CYTH" evidence="1">
    <location>
        <begin position="2"/>
        <end position="183"/>
    </location>
</feature>
<dbReference type="InterPro" id="IPR033469">
    <property type="entry name" value="CYTH-like_dom_sf"/>
</dbReference>
<dbReference type="KEGG" id="fas:105267957"/>
<dbReference type="PANTHER" id="PTHR21028:SF2">
    <property type="entry name" value="CYTH DOMAIN-CONTAINING PROTEIN"/>
    <property type="match status" value="1"/>
</dbReference>
<dbReference type="GeneID" id="105267957"/>